<dbReference type="Gene3D" id="2.60.120.380">
    <property type="match status" value="1"/>
</dbReference>
<organism evidence="1 2">
    <name type="scientific">Corallococcus exercitus</name>
    <dbReference type="NCBI Taxonomy" id="2316736"/>
    <lineage>
        <taxon>Bacteria</taxon>
        <taxon>Pseudomonadati</taxon>
        <taxon>Myxococcota</taxon>
        <taxon>Myxococcia</taxon>
        <taxon>Myxococcales</taxon>
        <taxon>Cystobacterineae</taxon>
        <taxon>Myxococcaceae</taxon>
        <taxon>Corallococcus</taxon>
    </lineage>
</organism>
<protein>
    <submittedName>
        <fullName evidence="1">Uncharacterized protein</fullName>
    </submittedName>
</protein>
<evidence type="ECO:0000313" key="2">
    <source>
        <dbReference type="Proteomes" id="UP000528460"/>
    </source>
</evidence>
<accession>A0A7Y4NG36</accession>
<proteinExistence type="predicted"/>
<dbReference type="RefSeq" id="WP_171420198.1">
    <property type="nucleotide sequence ID" value="NZ_JABFJW010000282.1"/>
</dbReference>
<gene>
    <name evidence="1" type="ORF">HNS30_28575</name>
</gene>
<dbReference type="EMBL" id="JABFJW010000282">
    <property type="protein sequence ID" value="NOK13002.1"/>
    <property type="molecule type" value="Genomic_DNA"/>
</dbReference>
<name>A0A7Y4NG36_9BACT</name>
<evidence type="ECO:0000313" key="1">
    <source>
        <dbReference type="EMBL" id="NOK13002.1"/>
    </source>
</evidence>
<dbReference type="AlphaFoldDB" id="A0A7Y4NG36"/>
<comment type="caution">
    <text evidence="1">The sequence shown here is derived from an EMBL/GenBank/DDBJ whole genome shotgun (WGS) entry which is preliminary data.</text>
</comment>
<sequence>MFSFLARAGHAYALRCDTPDFGPCRDARVLTRRSEVLLFPVGIAWDAWLQVRVEANGEWGAHALTLLDLGTDQGTGPQDAVHVLGDVALTGYLTPTGDVDFFRFDAEAGHVYSLEADGASVEAVRSEDPGSSLTRNDTARVHHFMVDADGTVLLRVFGPRAQYRLELREVGVDDHAGTPANATDLGGALSATGVLNASTDVDWFALTLEARPHALSRTSRDTKFDLFEADGVTPVPWDAASGAWVPRAAGRHLLRADMFGRFQGPDVYRVELLPR</sequence>
<dbReference type="Proteomes" id="UP000528460">
    <property type="component" value="Unassembled WGS sequence"/>
</dbReference>
<reference evidence="1 2" key="1">
    <citation type="submission" date="2020-05" db="EMBL/GenBank/DDBJ databases">
        <authorList>
            <person name="Whitworth D."/>
        </authorList>
    </citation>
    <scope>NUCLEOTIDE SEQUENCE [LARGE SCALE GENOMIC DNA]</scope>
    <source>
        <strain evidence="1 2">CA046A</strain>
    </source>
</reference>